<evidence type="ECO:0000256" key="4">
    <source>
        <dbReference type="ARBA" id="ARBA00038277"/>
    </source>
</evidence>
<dbReference type="InterPro" id="IPR016461">
    <property type="entry name" value="COMT-like"/>
</dbReference>
<sequence length="390" mass="42931">MLPRHNARLHPIFHLSPDRQSPRRETMEGAKEGDAAAMLRGQAEIWRYMLGFADSMALNCAVELRIADIIHSHGGHRVTLAQIARSIEGSPSPYLPYLSRVMRLLVRRNIFSVHRPSDGGDPLYGLTDLSRWLVRDSEMNLVPMVIMQNHPVQLAPWHCLGQCVREGGIAFQKAHGVEMWEFAGDNPKLNKMFNDAMACTAKIIMKAVLEVYGDGVGLVGSVVDVGGGTGGVIAEIVRAYPHIRGINFDLPHVVATAPAYDGVEHMGGSMFEAIPTADAVFLKWVLHDWGDEDCVKILKNCRKSIASSDQKPGKLIIVDVVLHDRGDGGGSGDLFEDIGVTFDLLMMAHQSGGKERTEAEWKVLLEQGGFPRYNIIKIQALPSIIEAFPQ</sequence>
<dbReference type="InterPro" id="IPR001077">
    <property type="entry name" value="COMT_C"/>
</dbReference>
<evidence type="ECO:0000259" key="8">
    <source>
        <dbReference type="Pfam" id="PF08100"/>
    </source>
</evidence>
<dbReference type="InterPro" id="IPR036388">
    <property type="entry name" value="WH-like_DNA-bd_sf"/>
</dbReference>
<dbReference type="SUPFAM" id="SSF53335">
    <property type="entry name" value="S-adenosyl-L-methionine-dependent methyltransferases"/>
    <property type="match status" value="1"/>
</dbReference>
<dbReference type="Pfam" id="PF08100">
    <property type="entry name" value="Dimerisation"/>
    <property type="match status" value="1"/>
</dbReference>
<comment type="caution">
    <text evidence="9">The sequence shown here is derived from an EMBL/GenBank/DDBJ whole genome shotgun (WGS) entry which is preliminary data.</text>
</comment>
<dbReference type="EMBL" id="JBJKBG010000001">
    <property type="protein sequence ID" value="KAL3754589.1"/>
    <property type="molecule type" value="Genomic_DNA"/>
</dbReference>
<evidence type="ECO:0000313" key="9">
    <source>
        <dbReference type="EMBL" id="KAL3754589.1"/>
    </source>
</evidence>
<evidence type="ECO:0000256" key="1">
    <source>
        <dbReference type="ARBA" id="ARBA00022603"/>
    </source>
</evidence>
<dbReference type="SUPFAM" id="SSF46785">
    <property type="entry name" value="Winged helix' DNA-binding domain"/>
    <property type="match status" value="1"/>
</dbReference>
<dbReference type="AlphaFoldDB" id="A0ABD3LVQ1"/>
<feature type="compositionally biased region" description="Basic and acidic residues" evidence="6">
    <location>
        <begin position="16"/>
        <end position="33"/>
    </location>
</feature>
<name>A0ABD3LVQ1_EUCGL</name>
<feature type="domain" description="O-methyltransferase dimerisation" evidence="8">
    <location>
        <begin position="46"/>
        <end position="135"/>
    </location>
</feature>
<keyword evidence="3" id="KW-0949">S-adenosyl-L-methionine</keyword>
<keyword evidence="10" id="KW-1185">Reference proteome</keyword>
<proteinExistence type="inferred from homology"/>
<dbReference type="GO" id="GO:0032259">
    <property type="term" value="P:methylation"/>
    <property type="evidence" value="ECO:0007669"/>
    <property type="project" value="UniProtKB-KW"/>
</dbReference>
<dbReference type="PANTHER" id="PTHR11746">
    <property type="entry name" value="O-METHYLTRANSFERASE"/>
    <property type="match status" value="1"/>
</dbReference>
<evidence type="ECO:0000259" key="7">
    <source>
        <dbReference type="Pfam" id="PF00891"/>
    </source>
</evidence>
<dbReference type="Proteomes" id="UP001634007">
    <property type="component" value="Unassembled WGS sequence"/>
</dbReference>
<dbReference type="Gene3D" id="1.10.10.10">
    <property type="entry name" value="Winged helix-like DNA-binding domain superfamily/Winged helix DNA-binding domain"/>
    <property type="match status" value="1"/>
</dbReference>
<protein>
    <submittedName>
        <fullName evidence="9">Uncharacterized protein</fullName>
    </submittedName>
</protein>
<dbReference type="Gene3D" id="3.40.50.150">
    <property type="entry name" value="Vaccinia Virus protein VP39"/>
    <property type="match status" value="1"/>
</dbReference>
<organism evidence="9 10">
    <name type="scientific">Eucalyptus globulus</name>
    <name type="common">Tasmanian blue gum</name>
    <dbReference type="NCBI Taxonomy" id="34317"/>
    <lineage>
        <taxon>Eukaryota</taxon>
        <taxon>Viridiplantae</taxon>
        <taxon>Streptophyta</taxon>
        <taxon>Embryophyta</taxon>
        <taxon>Tracheophyta</taxon>
        <taxon>Spermatophyta</taxon>
        <taxon>Magnoliopsida</taxon>
        <taxon>eudicotyledons</taxon>
        <taxon>Gunneridae</taxon>
        <taxon>Pentapetalae</taxon>
        <taxon>rosids</taxon>
        <taxon>malvids</taxon>
        <taxon>Myrtales</taxon>
        <taxon>Myrtaceae</taxon>
        <taxon>Myrtoideae</taxon>
        <taxon>Eucalypteae</taxon>
        <taxon>Eucalyptus</taxon>
    </lineage>
</organism>
<accession>A0ABD3LVQ1</accession>
<dbReference type="GO" id="GO:0008171">
    <property type="term" value="F:O-methyltransferase activity"/>
    <property type="evidence" value="ECO:0007669"/>
    <property type="project" value="UniProtKB-ARBA"/>
</dbReference>
<evidence type="ECO:0000256" key="3">
    <source>
        <dbReference type="ARBA" id="ARBA00022691"/>
    </source>
</evidence>
<dbReference type="PROSITE" id="PS51683">
    <property type="entry name" value="SAM_OMT_II"/>
    <property type="match status" value="1"/>
</dbReference>
<feature type="active site" description="Proton acceptor" evidence="5">
    <location>
        <position position="287"/>
    </location>
</feature>
<dbReference type="FunFam" id="3.40.50.150:FF:000294">
    <property type="entry name" value="O-methyltransferase family protein"/>
    <property type="match status" value="1"/>
</dbReference>
<dbReference type="InterPro" id="IPR036390">
    <property type="entry name" value="WH_DNA-bd_sf"/>
</dbReference>
<evidence type="ECO:0000256" key="5">
    <source>
        <dbReference type="PIRSR" id="PIRSR005739-1"/>
    </source>
</evidence>
<dbReference type="InterPro" id="IPR029063">
    <property type="entry name" value="SAM-dependent_MTases_sf"/>
</dbReference>
<feature type="region of interest" description="Disordered" evidence="6">
    <location>
        <begin position="13"/>
        <end position="33"/>
    </location>
</feature>
<comment type="similarity">
    <text evidence="4">Belongs to the class I-like SAM-binding methyltransferase superfamily. Cation-independent O-methyltransferase family.</text>
</comment>
<dbReference type="Pfam" id="PF00891">
    <property type="entry name" value="Methyltransf_2"/>
    <property type="match status" value="1"/>
</dbReference>
<dbReference type="PIRSF" id="PIRSF005739">
    <property type="entry name" value="O-mtase"/>
    <property type="match status" value="1"/>
</dbReference>
<gene>
    <name evidence="9" type="ORF">ACJRO7_001782</name>
</gene>
<dbReference type="InterPro" id="IPR012967">
    <property type="entry name" value="COMT_dimerisation"/>
</dbReference>
<feature type="domain" description="O-methyltransferase C-terminal" evidence="7">
    <location>
        <begin position="157"/>
        <end position="370"/>
    </location>
</feature>
<evidence type="ECO:0000256" key="6">
    <source>
        <dbReference type="SAM" id="MobiDB-lite"/>
    </source>
</evidence>
<reference evidence="9 10" key="1">
    <citation type="submission" date="2024-11" db="EMBL/GenBank/DDBJ databases">
        <title>Chromosome-level genome assembly of Eucalyptus globulus Labill. provides insights into its genome evolution.</title>
        <authorList>
            <person name="Li X."/>
        </authorList>
    </citation>
    <scope>NUCLEOTIDE SEQUENCE [LARGE SCALE GENOMIC DNA]</scope>
    <source>
        <strain evidence="9">CL2024</strain>
        <tissue evidence="9">Fresh tender leaves</tissue>
    </source>
</reference>
<keyword evidence="1" id="KW-0489">Methyltransferase</keyword>
<keyword evidence="2" id="KW-0808">Transferase</keyword>
<evidence type="ECO:0000313" key="10">
    <source>
        <dbReference type="Proteomes" id="UP001634007"/>
    </source>
</evidence>
<evidence type="ECO:0000256" key="2">
    <source>
        <dbReference type="ARBA" id="ARBA00022679"/>
    </source>
</evidence>